<keyword evidence="4" id="KW-1185">Reference proteome</keyword>
<feature type="compositionally biased region" description="Basic residues" evidence="1">
    <location>
        <begin position="56"/>
        <end position="71"/>
    </location>
</feature>
<feature type="domain" description="DUF7730" evidence="2">
    <location>
        <begin position="84"/>
        <end position="202"/>
    </location>
</feature>
<name>A0ABR3TKV8_9PEZI</name>
<evidence type="ECO:0000256" key="1">
    <source>
        <dbReference type="SAM" id="MobiDB-lite"/>
    </source>
</evidence>
<evidence type="ECO:0000313" key="4">
    <source>
        <dbReference type="Proteomes" id="UP001521184"/>
    </source>
</evidence>
<protein>
    <recommendedName>
        <fullName evidence="2">DUF7730 domain-containing protein</fullName>
    </recommendedName>
</protein>
<evidence type="ECO:0000313" key="3">
    <source>
        <dbReference type="EMBL" id="KAL1640193.1"/>
    </source>
</evidence>
<dbReference type="EMBL" id="JAKEKT020000053">
    <property type="protein sequence ID" value="KAL1640193.1"/>
    <property type="molecule type" value="Genomic_DNA"/>
</dbReference>
<dbReference type="Pfam" id="PF24864">
    <property type="entry name" value="DUF7730"/>
    <property type="match status" value="1"/>
</dbReference>
<feature type="compositionally biased region" description="Acidic residues" evidence="1">
    <location>
        <begin position="31"/>
        <end position="48"/>
    </location>
</feature>
<sequence length="278" mass="31934">MSARRSARIREIPQVSYQEADSEMSALAVDFEYEDEEGDEDDDEDYDDGSFSPSHAAKKRKRPATATKCQKKQKKAKADIFRWADLPGEIKNMIYEFALVGNGVIEIEAGKVSKRMKHTIRRPRHLEWNGGKKRKPLPLTPLGLGLLLLNKETYAEAAPIFYSQNHFDIGSFRAAYFFLHALRPQTKAWITSIEVWHWAFNKSAWAFPVFDYLIGLPNLQLLDVGIRREKAFYICAFYICAYHWIEAVGKQRGDKYAAIGLIRHITDSQIAELKRLMG</sequence>
<reference evidence="3 4" key="1">
    <citation type="journal article" date="2023" name="Plant Dis.">
        <title>First Report of Diplodia intermedia Causing Canker and Dieback Diseases on Apple Trees in Canada.</title>
        <authorList>
            <person name="Ellouze W."/>
            <person name="Ilyukhin E."/>
            <person name="Sulman M."/>
            <person name="Ali S."/>
        </authorList>
    </citation>
    <scope>NUCLEOTIDE SEQUENCE [LARGE SCALE GENOMIC DNA]</scope>
    <source>
        <strain evidence="3 4">M45-28</strain>
    </source>
</reference>
<feature type="region of interest" description="Disordered" evidence="1">
    <location>
        <begin position="1"/>
        <end position="71"/>
    </location>
</feature>
<accession>A0ABR3TKV8</accession>
<dbReference type="Proteomes" id="UP001521184">
    <property type="component" value="Unassembled WGS sequence"/>
</dbReference>
<dbReference type="InterPro" id="IPR056632">
    <property type="entry name" value="DUF7730"/>
</dbReference>
<gene>
    <name evidence="3" type="ORF">SLS58_007144</name>
</gene>
<organism evidence="3 4">
    <name type="scientific">Diplodia intermedia</name>
    <dbReference type="NCBI Taxonomy" id="856260"/>
    <lineage>
        <taxon>Eukaryota</taxon>
        <taxon>Fungi</taxon>
        <taxon>Dikarya</taxon>
        <taxon>Ascomycota</taxon>
        <taxon>Pezizomycotina</taxon>
        <taxon>Dothideomycetes</taxon>
        <taxon>Dothideomycetes incertae sedis</taxon>
        <taxon>Botryosphaeriales</taxon>
        <taxon>Botryosphaeriaceae</taxon>
        <taxon>Diplodia</taxon>
    </lineage>
</organism>
<proteinExistence type="predicted"/>
<dbReference type="PANTHER" id="PTHR38790">
    <property type="entry name" value="2EXR DOMAIN-CONTAINING PROTEIN-RELATED"/>
    <property type="match status" value="1"/>
</dbReference>
<comment type="caution">
    <text evidence="3">The sequence shown here is derived from an EMBL/GenBank/DDBJ whole genome shotgun (WGS) entry which is preliminary data.</text>
</comment>
<evidence type="ECO:0000259" key="2">
    <source>
        <dbReference type="Pfam" id="PF24864"/>
    </source>
</evidence>